<keyword evidence="1" id="KW-0812">Transmembrane</keyword>
<organism evidence="2 3">
    <name type="scientific">Paludisphaera borealis</name>
    <dbReference type="NCBI Taxonomy" id="1387353"/>
    <lineage>
        <taxon>Bacteria</taxon>
        <taxon>Pseudomonadati</taxon>
        <taxon>Planctomycetota</taxon>
        <taxon>Planctomycetia</taxon>
        <taxon>Isosphaerales</taxon>
        <taxon>Isosphaeraceae</taxon>
        <taxon>Paludisphaera</taxon>
    </lineage>
</organism>
<proteinExistence type="predicted"/>
<name>A0A1U7CL64_9BACT</name>
<dbReference type="EMBL" id="CP019082">
    <property type="protein sequence ID" value="APW59623.1"/>
    <property type="molecule type" value="Genomic_DNA"/>
</dbReference>
<gene>
    <name evidence="2" type="ORF">BSF38_01050</name>
</gene>
<feature type="transmembrane region" description="Helical" evidence="1">
    <location>
        <begin position="101"/>
        <end position="118"/>
    </location>
</feature>
<feature type="transmembrane region" description="Helical" evidence="1">
    <location>
        <begin position="149"/>
        <end position="167"/>
    </location>
</feature>
<dbReference type="AlphaFoldDB" id="A0A1U7CL64"/>
<dbReference type="RefSeq" id="WP_076343777.1">
    <property type="nucleotide sequence ID" value="NZ_CP019082.1"/>
</dbReference>
<evidence type="ECO:0000313" key="2">
    <source>
        <dbReference type="EMBL" id="APW59623.1"/>
    </source>
</evidence>
<reference evidence="3" key="1">
    <citation type="submission" date="2016-12" db="EMBL/GenBank/DDBJ databases">
        <title>Comparative genomics of four Isosphaeraceae planctomycetes: a common pool of plasmids and glycoside hydrolase genes.</title>
        <authorList>
            <person name="Ivanova A."/>
        </authorList>
    </citation>
    <scope>NUCLEOTIDE SEQUENCE [LARGE SCALE GENOMIC DNA]</scope>
    <source>
        <strain evidence="3">PX4</strain>
    </source>
</reference>
<feature type="transmembrane region" description="Helical" evidence="1">
    <location>
        <begin position="124"/>
        <end position="142"/>
    </location>
</feature>
<dbReference type="OrthoDB" id="5624959at2"/>
<dbReference type="KEGG" id="pbor:BSF38_01050"/>
<sequence length="204" mass="21759">MELQEALTQITEIRLQMARTEVFRGYRAVPAAFSGALALAAAAIQALVIVEPLQHTGAYLSLWIGSAVVSGASAVMEMVIRARYARSPFTRELTALAMEQFFPCLAAGGLVTLVIVQAAPASIWMLPGLWQVFYSLGIFATCRLLPRSMSAVAVFYALSGLATLTLAQGDRALSPLAMGIPFGVGQLLAAAVLYRTLERNHDAA</sequence>
<keyword evidence="3" id="KW-1185">Reference proteome</keyword>
<dbReference type="Proteomes" id="UP000186309">
    <property type="component" value="Chromosome"/>
</dbReference>
<keyword evidence="1" id="KW-1133">Transmembrane helix</keyword>
<feature type="transmembrane region" description="Helical" evidence="1">
    <location>
        <begin position="173"/>
        <end position="194"/>
    </location>
</feature>
<protein>
    <submittedName>
        <fullName evidence="2">Uncharacterized protein</fullName>
    </submittedName>
</protein>
<evidence type="ECO:0000313" key="3">
    <source>
        <dbReference type="Proteomes" id="UP000186309"/>
    </source>
</evidence>
<keyword evidence="1" id="KW-0472">Membrane</keyword>
<dbReference type="STRING" id="1387353.BSF38_01050"/>
<accession>A0A1U7CL64</accession>
<feature type="transmembrane region" description="Helical" evidence="1">
    <location>
        <begin position="60"/>
        <end position="80"/>
    </location>
</feature>
<feature type="transmembrane region" description="Helical" evidence="1">
    <location>
        <begin position="28"/>
        <end position="48"/>
    </location>
</feature>
<evidence type="ECO:0000256" key="1">
    <source>
        <dbReference type="SAM" id="Phobius"/>
    </source>
</evidence>